<proteinExistence type="predicted"/>
<organism evidence="2 3">
    <name type="scientific">Streptomyces apricus</name>
    <dbReference type="NCBI Taxonomy" id="1828112"/>
    <lineage>
        <taxon>Bacteria</taxon>
        <taxon>Bacillati</taxon>
        <taxon>Actinomycetota</taxon>
        <taxon>Actinomycetes</taxon>
        <taxon>Kitasatosporales</taxon>
        <taxon>Streptomycetaceae</taxon>
        <taxon>Streptomyces</taxon>
    </lineage>
</organism>
<dbReference type="Proteomes" id="UP000324965">
    <property type="component" value="Unassembled WGS sequence"/>
</dbReference>
<dbReference type="Gene3D" id="2.30.110.10">
    <property type="entry name" value="Electron Transport, Fmn-binding Protein, Chain A"/>
    <property type="match status" value="1"/>
</dbReference>
<evidence type="ECO:0000256" key="1">
    <source>
        <dbReference type="SAM" id="MobiDB-lite"/>
    </source>
</evidence>
<dbReference type="EMBL" id="VDFC01000022">
    <property type="protein sequence ID" value="KAA0940958.1"/>
    <property type="molecule type" value="Genomic_DNA"/>
</dbReference>
<dbReference type="InterPro" id="IPR012349">
    <property type="entry name" value="Split_barrel_FMN-bd"/>
</dbReference>
<keyword evidence="3" id="KW-1185">Reference proteome</keyword>
<comment type="caution">
    <text evidence="2">The sequence shown here is derived from an EMBL/GenBank/DDBJ whole genome shotgun (WGS) entry which is preliminary data.</text>
</comment>
<gene>
    <name evidence="2" type="ORF">FGF04_07260</name>
</gene>
<dbReference type="PANTHER" id="PTHR42815:SF2">
    <property type="entry name" value="FAD-BINDING, PUTATIVE (AFU_ORTHOLOGUE AFUA_6G07600)-RELATED"/>
    <property type="match status" value="1"/>
</dbReference>
<protein>
    <submittedName>
        <fullName evidence="2">Pyridoxamine 5'-phosphate oxidase</fullName>
    </submittedName>
</protein>
<evidence type="ECO:0000313" key="3">
    <source>
        <dbReference type="Proteomes" id="UP000324965"/>
    </source>
</evidence>
<dbReference type="AlphaFoldDB" id="A0A5B0BFF4"/>
<dbReference type="RefSeq" id="WP_149510426.1">
    <property type="nucleotide sequence ID" value="NZ_VDFC01000022.1"/>
</dbReference>
<dbReference type="OrthoDB" id="9786134at2"/>
<evidence type="ECO:0000313" key="2">
    <source>
        <dbReference type="EMBL" id="KAA0940958.1"/>
    </source>
</evidence>
<accession>A0A5B0BFF4</accession>
<name>A0A5B0BFF4_9ACTN</name>
<sequence length="320" mass="34498">MTEPTDQALTGFHEGELAVQRAAGVVQAAAGLTRMLDPADLRGGVTRFLAERTFAAITARDADGTLWISPLTGSPGFLHVASPTTLDVRARPAVGDPLHDLPANRPAGLIVVEYATRRRLRINGTSTRADAYGLRIEVEQAYGNCPRYIPRRHLRPAPGTAAHGAEPVRRAHALAPDDADLVRRSDTFLIGTTHPTRGNDASHRGGPPGFVRVEDGRLWWPDYDGNNMFNTLGNLHVDPTAALLFCDFATGRTPHLSGRATVEQTGTGVPGDDDRTGRRVRFTPEHVVAGHLLPLRADAVTPAPDNPPLTDRPGQVRRFG</sequence>
<dbReference type="SUPFAM" id="SSF50475">
    <property type="entry name" value="FMN-binding split barrel"/>
    <property type="match status" value="1"/>
</dbReference>
<dbReference type="PANTHER" id="PTHR42815">
    <property type="entry name" value="FAD-BINDING, PUTATIVE (AFU_ORTHOLOGUE AFUA_6G07600)-RELATED"/>
    <property type="match status" value="1"/>
</dbReference>
<reference evidence="2 3" key="1">
    <citation type="submission" date="2019-05" db="EMBL/GenBank/DDBJ databases">
        <authorList>
            <person name="Hariharan J."/>
            <person name="Choudoir M.J."/>
            <person name="Diebold P."/>
            <person name="Panke-Buisse K."/>
            <person name="Buckley D.H."/>
        </authorList>
    </citation>
    <scope>NUCLEOTIDE SEQUENCE [LARGE SCALE GENOMIC DNA]</scope>
    <source>
        <strain evidence="2 3">SUN51</strain>
    </source>
</reference>
<feature type="region of interest" description="Disordered" evidence="1">
    <location>
        <begin position="298"/>
        <end position="320"/>
    </location>
</feature>